<dbReference type="RefSeq" id="WP_089921157.1">
    <property type="nucleotide sequence ID" value="NZ_FOBB01000013.1"/>
</dbReference>
<proteinExistence type="predicted"/>
<dbReference type="AlphaFoldDB" id="A0A1H8JW77"/>
<dbReference type="InterPro" id="IPR025631">
    <property type="entry name" value="Porin_10"/>
</dbReference>
<dbReference type="STRING" id="573321.SAMN04488505_113165"/>
<feature type="signal peptide" evidence="1">
    <location>
        <begin position="1"/>
        <end position="20"/>
    </location>
</feature>
<gene>
    <name evidence="2" type="ORF">SAMN04488505_113165</name>
</gene>
<evidence type="ECO:0000256" key="1">
    <source>
        <dbReference type="SAM" id="SignalP"/>
    </source>
</evidence>
<accession>A0A1H8JW77</accession>
<protein>
    <submittedName>
        <fullName evidence="2">Putative porin</fullName>
    </submittedName>
</protein>
<sequence length="662" mass="76905">MRHFFIILALLIVSVSGVMAQFNTGSFGNYGSGGGTMQRDTSQRNLGPDTITIKYHFLNDPVDRHLDSSVIDFNANYLQIPASYMTLGNNGNAARNLIYTPRMQAGFDEGFHAYDIYEFTHENARLYNTTRPYSELQYLVGAQQEQMIGVSHTQNRNENFNFAFDYRKINSPGYFRTQNTNHDNYRVTANYNSQNKRYHVNVSYYYNKINGGENGGIFGQAGTAADTLGLSKYNSRKTINVNLGNQDIPAYSFFGTSIAVKSSYRQSGLLIQQQYDWGKGDTIHVNDTTQYYKFDPVFRVQYTFKTQGNTFMYTDNDPSETYYTQHYGIAFREGDTIRARQQWRTLSNDLSLIQFPVRGNLAHFINLGARFDHTTGNFLDDVKQNFNNLALHGEYRNKTKNDLWDFSAKGELYALGRNVGDYSVSGMLSRYLNKTLGNVSLLFRNVNREPSYVYKFFSYSRDSWYNGGLGKENITQLQFAADNKLLKYNLAVNYFIFTNYTYFDSYMQSTQSSGLFNLLQVVLSKHFRYKHWNWYMDFAFQQVHGNGPLNVPSIWTRHRIAYENRIFSNLNLMTGIEARYNTEYYADDYSPVPGQFVYQNTQKVRYYLPDLTAFLHFRIKSLSAYIRAENLNTFLKMNNFSAPMYPYNNFGIRVGLRWWFVN</sequence>
<reference evidence="2 3" key="1">
    <citation type="submission" date="2016-10" db="EMBL/GenBank/DDBJ databases">
        <authorList>
            <person name="de Groot N.N."/>
        </authorList>
    </citation>
    <scope>NUCLEOTIDE SEQUENCE [LARGE SCALE GENOMIC DNA]</scope>
    <source>
        <strain evidence="2 3">DSM 21039</strain>
    </source>
</reference>
<dbReference type="OrthoDB" id="1489309at2"/>
<dbReference type="Proteomes" id="UP000198984">
    <property type="component" value="Unassembled WGS sequence"/>
</dbReference>
<organism evidence="2 3">
    <name type="scientific">Chitinophaga rupis</name>
    <dbReference type="NCBI Taxonomy" id="573321"/>
    <lineage>
        <taxon>Bacteria</taxon>
        <taxon>Pseudomonadati</taxon>
        <taxon>Bacteroidota</taxon>
        <taxon>Chitinophagia</taxon>
        <taxon>Chitinophagales</taxon>
        <taxon>Chitinophagaceae</taxon>
        <taxon>Chitinophaga</taxon>
    </lineage>
</organism>
<keyword evidence="3" id="KW-1185">Reference proteome</keyword>
<feature type="chain" id="PRO_5011445978" evidence="1">
    <location>
        <begin position="21"/>
        <end position="662"/>
    </location>
</feature>
<dbReference type="Pfam" id="PF14121">
    <property type="entry name" value="Porin_10"/>
    <property type="match status" value="1"/>
</dbReference>
<evidence type="ECO:0000313" key="3">
    <source>
        <dbReference type="Proteomes" id="UP000198984"/>
    </source>
</evidence>
<evidence type="ECO:0000313" key="2">
    <source>
        <dbReference type="EMBL" id="SEN84970.1"/>
    </source>
</evidence>
<keyword evidence="1" id="KW-0732">Signal</keyword>
<dbReference type="EMBL" id="FOBB01000013">
    <property type="protein sequence ID" value="SEN84970.1"/>
    <property type="molecule type" value="Genomic_DNA"/>
</dbReference>
<name>A0A1H8JW77_9BACT</name>